<dbReference type="PANTHER" id="PTHR31642">
    <property type="entry name" value="TRICHOTHECENE 3-O-ACETYLTRANSFERASE"/>
    <property type="match status" value="1"/>
</dbReference>
<evidence type="ECO:0000313" key="3">
    <source>
        <dbReference type="EMBL" id="KAK5999263.1"/>
    </source>
</evidence>
<keyword evidence="4" id="KW-1185">Reference proteome</keyword>
<evidence type="ECO:0000256" key="1">
    <source>
        <dbReference type="ARBA" id="ARBA00022679"/>
    </source>
</evidence>
<dbReference type="Gene3D" id="3.30.559.10">
    <property type="entry name" value="Chloramphenicol acetyltransferase-like domain"/>
    <property type="match status" value="2"/>
</dbReference>
<evidence type="ECO:0000313" key="4">
    <source>
        <dbReference type="Proteomes" id="UP001338125"/>
    </source>
</evidence>
<dbReference type="PANTHER" id="PTHR31642:SF310">
    <property type="entry name" value="FATTY ALCOHOL:CAFFEOYL-COA ACYLTRANSFERASE"/>
    <property type="match status" value="1"/>
</dbReference>
<dbReference type="InterPro" id="IPR023213">
    <property type="entry name" value="CAT-like_dom_sf"/>
</dbReference>
<accession>A0ABR0T447</accession>
<dbReference type="InterPro" id="IPR054710">
    <property type="entry name" value="Tri101-like_N"/>
</dbReference>
<name>A0ABR0T447_9HYPO</name>
<dbReference type="Proteomes" id="UP001338125">
    <property type="component" value="Unassembled WGS sequence"/>
</dbReference>
<proteinExistence type="predicted"/>
<comment type="caution">
    <text evidence="3">The sequence shown here is derived from an EMBL/GenBank/DDBJ whole genome shotgun (WGS) entry which is preliminary data.</text>
</comment>
<gene>
    <name evidence="3" type="ORF">PT974_01656</name>
</gene>
<protein>
    <submittedName>
        <fullName evidence="3">O-acetyltransferase epaC</fullName>
    </submittedName>
</protein>
<sequence>MASTLRQLGIFGQLCWDTYTVALLGFTVSQGVTREETVETLDRAALKLLEAFPFLAGQIVRRGRTSTNSGKYEIIPYPPHEGKSPVRHKDCTKLCPSYDRIIKAEAPFALLDGDILCPMKGLGYAYDESTEQPVLIIQANYVKGGLLLCFAGMHNALDMNSLGYVMRMFAAAGRGEGFDPAFVEAGNQDADTIVPLLRPGEKGLDHQELRRPSTLLSGANDGTEAQGPWQYWRFKADKVVRLKEMASGGPSWVSTNDALTAFLMQRLTAVRVSGGRVASGEHVYCFRAVNGRPALRPTVHEGYLGHLVGIAEIGWTASNLVQGSLAEAAVNVRERTRAVDDHYIRSLATLINKTEDKTTIFYGRNMRPGKDLMISSWAQLHWFSSCDFGRALGTPDFVRRARMTDCPYCGYVLPKTKDGHVDLGVSLIHEDFIGLANDPIWREFAELIG</sequence>
<feature type="domain" description="Trichothecene 3-O-acetyltransferase-like N-terminal" evidence="2">
    <location>
        <begin position="19"/>
        <end position="172"/>
    </location>
</feature>
<evidence type="ECO:0000259" key="2">
    <source>
        <dbReference type="Pfam" id="PF22664"/>
    </source>
</evidence>
<dbReference type="InterPro" id="IPR050317">
    <property type="entry name" value="Plant_Fungal_Acyltransferase"/>
</dbReference>
<keyword evidence="1" id="KW-0808">Transferase</keyword>
<dbReference type="Pfam" id="PF22664">
    <property type="entry name" value="TRI-like_N"/>
    <property type="match status" value="1"/>
</dbReference>
<dbReference type="EMBL" id="JAVFKD010000001">
    <property type="protein sequence ID" value="KAK5999263.1"/>
    <property type="molecule type" value="Genomic_DNA"/>
</dbReference>
<organism evidence="3 4">
    <name type="scientific">Cladobotryum mycophilum</name>
    <dbReference type="NCBI Taxonomy" id="491253"/>
    <lineage>
        <taxon>Eukaryota</taxon>
        <taxon>Fungi</taxon>
        <taxon>Dikarya</taxon>
        <taxon>Ascomycota</taxon>
        <taxon>Pezizomycotina</taxon>
        <taxon>Sordariomycetes</taxon>
        <taxon>Hypocreomycetidae</taxon>
        <taxon>Hypocreales</taxon>
        <taxon>Hypocreaceae</taxon>
        <taxon>Cladobotryum</taxon>
    </lineage>
</organism>
<reference evidence="3 4" key="1">
    <citation type="submission" date="2024-01" db="EMBL/GenBank/DDBJ databases">
        <title>Complete genome of Cladobotryum mycophilum ATHUM6906.</title>
        <authorList>
            <person name="Christinaki A.C."/>
            <person name="Myridakis A.I."/>
            <person name="Kouvelis V.N."/>
        </authorList>
    </citation>
    <scope>NUCLEOTIDE SEQUENCE [LARGE SCALE GENOMIC DNA]</scope>
    <source>
        <strain evidence="3 4">ATHUM6906</strain>
    </source>
</reference>